<dbReference type="EMBL" id="FMJC01000001">
    <property type="protein sequence ID" value="SCM70893.1"/>
    <property type="molecule type" value="Genomic_DNA"/>
</dbReference>
<dbReference type="RefSeq" id="WP_179979523.1">
    <property type="nucleotide sequence ID" value="NZ_LT608333.1"/>
</dbReference>
<keyword evidence="1" id="KW-0732">Signal</keyword>
<feature type="signal peptide" evidence="1">
    <location>
        <begin position="1"/>
        <end position="29"/>
    </location>
</feature>
<organism evidence="2">
    <name type="scientific">uncultured Desulfovibrio sp</name>
    <dbReference type="NCBI Taxonomy" id="167968"/>
    <lineage>
        <taxon>Bacteria</taxon>
        <taxon>Pseudomonadati</taxon>
        <taxon>Thermodesulfobacteriota</taxon>
        <taxon>Desulfovibrionia</taxon>
        <taxon>Desulfovibrionales</taxon>
        <taxon>Desulfovibrionaceae</taxon>
        <taxon>Desulfovibrio</taxon>
        <taxon>environmental samples</taxon>
    </lineage>
</organism>
<evidence type="ECO:0000256" key="1">
    <source>
        <dbReference type="SAM" id="SignalP"/>
    </source>
</evidence>
<gene>
    <name evidence="2" type="ORF">KL86DES1_10703</name>
</gene>
<evidence type="ECO:0008006" key="3">
    <source>
        <dbReference type="Google" id="ProtNLM"/>
    </source>
</evidence>
<name>A0A212L027_9BACT</name>
<proteinExistence type="predicted"/>
<protein>
    <recommendedName>
        <fullName evidence="3">Peptidoglycan glycosyltransferase</fullName>
    </recommendedName>
</protein>
<reference evidence="2" key="1">
    <citation type="submission" date="2016-08" db="EMBL/GenBank/DDBJ databases">
        <authorList>
            <person name="Seilhamer J.J."/>
        </authorList>
    </citation>
    <scope>NUCLEOTIDE SEQUENCE</scope>
    <source>
        <strain evidence="2">86-1</strain>
    </source>
</reference>
<accession>A0A212L027</accession>
<feature type="chain" id="PRO_5013188414" description="Peptidoglycan glycosyltransferase" evidence="1">
    <location>
        <begin position="30"/>
        <end position="327"/>
    </location>
</feature>
<dbReference type="AlphaFoldDB" id="A0A212L027"/>
<sequence>MTISNSSRCNLPLILACLMLFLWSAASMAATPQNLSIVNQTGEDLLNIHLQKGKVTQFMRLDMTPGNSEEIENPGGTAELRFDTGLALWTFSRVPLGQAKSLTFGPQPDTLTVATSKGESLQFRARMRSLLPDENSGPVCALDKFRPGMRMKDVCALLDQSPPHDDNDAVLTSLGFAGMVWAARLLPGQVENGKPGIARTKGPDRLEHMELRRKLDAATLNKLLTTLYAQGYAPWQAELPGLDMNFVEMPKTDTAKHKEILQQVLDYFMSAGQGEATIMLAPASMLPTLADADKPQSDVQLFTLTLRHSSKNLVVDVAAYRASEGGR</sequence>
<evidence type="ECO:0000313" key="2">
    <source>
        <dbReference type="EMBL" id="SCM70893.1"/>
    </source>
</evidence>